<dbReference type="Proteomes" id="UP000001578">
    <property type="component" value="Chromosome"/>
</dbReference>
<sequence length="72" mass="8096">MGHLLFVQYHHYGVHLPREAIVFPFSLHQRHWSMQAINRFSISAANFSSVGSLTMPTSIVGFVIPIVVSPFS</sequence>
<name>A4IPS7_GEOTN</name>
<protein>
    <submittedName>
        <fullName evidence="1">Uncharacterized protein</fullName>
    </submittedName>
</protein>
<accession>A4IPS7</accession>
<organism evidence="1 2">
    <name type="scientific">Geobacillus thermodenitrificans (strain NG80-2)</name>
    <dbReference type="NCBI Taxonomy" id="420246"/>
    <lineage>
        <taxon>Bacteria</taxon>
        <taxon>Bacillati</taxon>
        <taxon>Bacillota</taxon>
        <taxon>Bacilli</taxon>
        <taxon>Bacillales</taxon>
        <taxon>Anoxybacillaceae</taxon>
        <taxon>Geobacillus</taxon>
    </lineage>
</organism>
<dbReference type="HOGENOM" id="CLU_2716717_0_0_9"/>
<reference evidence="1 2" key="1">
    <citation type="journal article" date="2007" name="Proc. Natl. Acad. Sci. U.S.A.">
        <title>Genome and proteome of long-chain alkane degrading Geobacillus thermodenitrificans NG80-2 isolated from a deep-subsurface oil reservoir.</title>
        <authorList>
            <person name="Feng L."/>
            <person name="Wang W."/>
            <person name="Cheng J."/>
            <person name="Ren Y."/>
            <person name="Zhao G."/>
            <person name="Gao C."/>
            <person name="Tang Y."/>
            <person name="Liu X."/>
            <person name="Han W."/>
            <person name="Peng X."/>
            <person name="Liu R."/>
            <person name="Wang L."/>
        </authorList>
    </citation>
    <scope>NUCLEOTIDE SEQUENCE [LARGE SCALE GENOMIC DNA]</scope>
    <source>
        <strain evidence="1 2">NG80-2</strain>
    </source>
</reference>
<evidence type="ECO:0000313" key="2">
    <source>
        <dbReference type="Proteomes" id="UP000001578"/>
    </source>
</evidence>
<evidence type="ECO:0000313" key="1">
    <source>
        <dbReference type="EMBL" id="ABO67331.1"/>
    </source>
</evidence>
<dbReference type="EMBL" id="CP000557">
    <property type="protein sequence ID" value="ABO67331.1"/>
    <property type="molecule type" value="Genomic_DNA"/>
</dbReference>
<gene>
    <name evidence="1" type="ordered locus">GTNG_1976</name>
</gene>
<dbReference type="AlphaFoldDB" id="A4IPS7"/>
<proteinExistence type="predicted"/>
<dbReference type="KEGG" id="gtn:GTNG_1976"/>